<feature type="domain" description="ABC transporter" evidence="11">
    <location>
        <begin position="300"/>
        <end position="533"/>
    </location>
</feature>
<protein>
    <recommendedName>
        <fullName evidence="11">ABC transporter domain-containing protein</fullName>
    </recommendedName>
</protein>
<keyword evidence="8" id="KW-1278">Translocase</keyword>
<dbReference type="GO" id="GO:0043190">
    <property type="term" value="C:ATP-binding cassette (ABC) transporter complex"/>
    <property type="evidence" value="ECO:0007669"/>
    <property type="project" value="TreeGrafter"/>
</dbReference>
<organism evidence="12 13">
    <name type="scientific">Enterococcus canis</name>
    <dbReference type="NCBI Taxonomy" id="214095"/>
    <lineage>
        <taxon>Bacteria</taxon>
        <taxon>Bacillati</taxon>
        <taxon>Bacillota</taxon>
        <taxon>Bacilli</taxon>
        <taxon>Lactobacillales</taxon>
        <taxon>Enterococcaceae</taxon>
        <taxon>Enterococcus</taxon>
    </lineage>
</organism>
<dbReference type="PANTHER" id="PTHR43553">
    <property type="entry name" value="HEAVY METAL TRANSPORTER"/>
    <property type="match status" value="1"/>
</dbReference>
<evidence type="ECO:0000256" key="8">
    <source>
        <dbReference type="ARBA" id="ARBA00022967"/>
    </source>
</evidence>
<dbReference type="NCBIfam" id="NF010167">
    <property type="entry name" value="PRK13648.1"/>
    <property type="match status" value="2"/>
</dbReference>
<dbReference type="FunFam" id="3.40.50.300:FF:001422">
    <property type="entry name" value="Cobalt ABC transporter ATP-binding protein"/>
    <property type="match status" value="1"/>
</dbReference>
<comment type="similarity">
    <text evidence="2">Belongs to the ABC transporter superfamily.</text>
</comment>
<keyword evidence="3" id="KW-0813">Transport</keyword>
<keyword evidence="7" id="KW-0067">ATP-binding</keyword>
<comment type="caution">
    <text evidence="12">The sequence shown here is derived from an EMBL/GenBank/DDBJ whole genome shotgun (WGS) entry which is preliminary data.</text>
</comment>
<evidence type="ECO:0000313" key="13">
    <source>
        <dbReference type="Proteomes" id="UP000181884"/>
    </source>
</evidence>
<reference evidence="12 13" key="1">
    <citation type="submission" date="2014-12" db="EMBL/GenBank/DDBJ databases">
        <title>Draft genome sequences of 29 type strains of Enterococci.</title>
        <authorList>
            <person name="Zhong Z."/>
            <person name="Sun Z."/>
            <person name="Liu W."/>
            <person name="Zhang W."/>
            <person name="Zhang H."/>
        </authorList>
    </citation>
    <scope>NUCLEOTIDE SEQUENCE [LARGE SCALE GENOMIC DNA]</scope>
    <source>
        <strain evidence="12 13">DSM 17029</strain>
    </source>
</reference>
<dbReference type="SUPFAM" id="SSF52540">
    <property type="entry name" value="P-loop containing nucleoside triphosphate hydrolases"/>
    <property type="match status" value="2"/>
</dbReference>
<dbReference type="Gene3D" id="3.40.50.300">
    <property type="entry name" value="P-loop containing nucleotide triphosphate hydrolases"/>
    <property type="match status" value="2"/>
</dbReference>
<dbReference type="InterPro" id="IPR003439">
    <property type="entry name" value="ABC_transporter-like_ATP-bd"/>
</dbReference>
<evidence type="ECO:0000256" key="7">
    <source>
        <dbReference type="ARBA" id="ARBA00022840"/>
    </source>
</evidence>
<dbReference type="Proteomes" id="UP000181884">
    <property type="component" value="Unassembled WGS sequence"/>
</dbReference>
<dbReference type="InterPro" id="IPR022216">
    <property type="entry name" value="ABC_Co_transporter"/>
</dbReference>
<evidence type="ECO:0000256" key="9">
    <source>
        <dbReference type="ARBA" id="ARBA00023136"/>
    </source>
</evidence>
<evidence type="ECO:0000313" key="12">
    <source>
        <dbReference type="EMBL" id="OJG18365.1"/>
    </source>
</evidence>
<evidence type="ECO:0000256" key="1">
    <source>
        <dbReference type="ARBA" id="ARBA00004202"/>
    </source>
</evidence>
<keyword evidence="9" id="KW-0472">Membrane</keyword>
<comment type="function">
    <text evidence="10">Probably part of an ABC transporter complex. Responsible for energy coupling to the transport system.</text>
</comment>
<dbReference type="CDD" id="cd03225">
    <property type="entry name" value="ABC_cobalt_CbiO_domain1"/>
    <property type="match status" value="2"/>
</dbReference>
<feature type="domain" description="ABC transporter" evidence="11">
    <location>
        <begin position="5"/>
        <end position="246"/>
    </location>
</feature>
<dbReference type="InterPro" id="IPR027417">
    <property type="entry name" value="P-loop_NTPase"/>
</dbReference>
<dbReference type="FunFam" id="3.40.50.300:FF:000224">
    <property type="entry name" value="Energy-coupling factor transporter ATP-binding protein EcfA"/>
    <property type="match status" value="1"/>
</dbReference>
<name>A0A1L8RFA0_9ENTE</name>
<gene>
    <name evidence="12" type="ORF">RU97_GL001762</name>
</gene>
<evidence type="ECO:0000256" key="2">
    <source>
        <dbReference type="ARBA" id="ARBA00005417"/>
    </source>
</evidence>
<dbReference type="GO" id="GO:0005524">
    <property type="term" value="F:ATP binding"/>
    <property type="evidence" value="ECO:0007669"/>
    <property type="project" value="UniProtKB-KW"/>
</dbReference>
<evidence type="ECO:0000256" key="10">
    <source>
        <dbReference type="ARBA" id="ARBA00025157"/>
    </source>
</evidence>
<evidence type="ECO:0000256" key="3">
    <source>
        <dbReference type="ARBA" id="ARBA00022448"/>
    </source>
</evidence>
<dbReference type="Pfam" id="PF12558">
    <property type="entry name" value="DUF3744"/>
    <property type="match status" value="1"/>
</dbReference>
<dbReference type="InterPro" id="IPR003593">
    <property type="entry name" value="AAA+_ATPase"/>
</dbReference>
<keyword evidence="13" id="KW-1185">Reference proteome</keyword>
<dbReference type="PROSITE" id="PS00211">
    <property type="entry name" value="ABC_TRANSPORTER_1"/>
    <property type="match status" value="2"/>
</dbReference>
<dbReference type="EMBL" id="JXKH01000004">
    <property type="protein sequence ID" value="OJG18365.1"/>
    <property type="molecule type" value="Genomic_DNA"/>
</dbReference>
<accession>A0A1L8RFA0</accession>
<dbReference type="AlphaFoldDB" id="A0A1L8RFA0"/>
<keyword evidence="5" id="KW-0677">Repeat</keyword>
<sequence>MKKIIEFNNFSFQYDAQAEPTLKQINLTIHEGEKILIVGASGSGKSTLGKCLNGIIPQNDQGTFTGSLVINGKNFSEASIYDLSLEVGTVLQDTDSQFVGLTVKEDIAFSLENEAVDQTTMQRAVKHWAEQTAIASQLEKRPQELSGGQKQRVTIAGVLIDETPILLFDEPLANLDPQAGYDSIQLIDRLYQSSAFTTIIIEHRLEEVLQAPVDRIILMDEGQIIADLPPSELLRQNLLQEYGIREPLYLTALKEAGVDLTHYPDLTKVSALVSPEIAKDLSQHFVEAVAPIAPIQEPLLELRQLSFGYRPGQAIIDQLDLTIQRGEMISLVGHNGAGKSTLSNLITGFYAPTSGDILWKGQSILKDSIKERAEKIGYVLQNSNQMLSKTQLYDEVALGLRNRQVAEEEIAVRVDQTLKVCGLYPFRNWPLSALSHGQKRRVAIAAILVLEPEMIILDEPTAGQDHRHYSEMMDFLQQLNQQGITILMITHDMHLMLEYTHRTLVLKGGRLLADRLPAAVLSSESLTQEASLRATSLYYLAHNNQLPDAAGFVEAFIEKERREAYGK</sequence>
<keyword evidence="4" id="KW-1003">Cell membrane</keyword>
<dbReference type="SMART" id="SM00382">
    <property type="entry name" value="AAA"/>
    <property type="match status" value="2"/>
</dbReference>
<dbReference type="RefSeq" id="WP_067395898.1">
    <property type="nucleotide sequence ID" value="NZ_JXKH01000004.1"/>
</dbReference>
<dbReference type="Pfam" id="PF00005">
    <property type="entry name" value="ABC_tran"/>
    <property type="match status" value="2"/>
</dbReference>
<dbReference type="GO" id="GO:0042626">
    <property type="term" value="F:ATPase-coupled transmembrane transporter activity"/>
    <property type="evidence" value="ECO:0007669"/>
    <property type="project" value="TreeGrafter"/>
</dbReference>
<evidence type="ECO:0000256" key="4">
    <source>
        <dbReference type="ARBA" id="ARBA00022475"/>
    </source>
</evidence>
<evidence type="ECO:0000256" key="5">
    <source>
        <dbReference type="ARBA" id="ARBA00022737"/>
    </source>
</evidence>
<evidence type="ECO:0000259" key="11">
    <source>
        <dbReference type="PROSITE" id="PS50893"/>
    </source>
</evidence>
<comment type="subcellular location">
    <subcellularLocation>
        <location evidence="1">Cell membrane</location>
        <topology evidence="1">Peripheral membrane protein</topology>
    </subcellularLocation>
</comment>
<dbReference type="PROSITE" id="PS50893">
    <property type="entry name" value="ABC_TRANSPORTER_2"/>
    <property type="match status" value="2"/>
</dbReference>
<dbReference type="InterPro" id="IPR050095">
    <property type="entry name" value="ECF_ABC_transporter_ATP-bd"/>
</dbReference>
<dbReference type="STRING" id="214095.RU97_GL001762"/>
<dbReference type="GO" id="GO:0016887">
    <property type="term" value="F:ATP hydrolysis activity"/>
    <property type="evidence" value="ECO:0007669"/>
    <property type="project" value="InterPro"/>
</dbReference>
<dbReference type="InterPro" id="IPR017871">
    <property type="entry name" value="ABC_transporter-like_CS"/>
</dbReference>
<proteinExistence type="inferred from homology"/>
<evidence type="ECO:0000256" key="6">
    <source>
        <dbReference type="ARBA" id="ARBA00022741"/>
    </source>
</evidence>
<dbReference type="InterPro" id="IPR015856">
    <property type="entry name" value="ABC_transpr_CbiO/EcfA_su"/>
</dbReference>
<keyword evidence="6" id="KW-0547">Nucleotide-binding</keyword>
<dbReference type="PANTHER" id="PTHR43553:SF26">
    <property type="entry name" value="ABC TRANSPORTER ATP-BINDING PROTEIN BC_2655-RELATED"/>
    <property type="match status" value="1"/>
</dbReference>